<feature type="compositionally biased region" description="Basic and acidic residues" evidence="7">
    <location>
        <begin position="512"/>
        <end position="526"/>
    </location>
</feature>
<gene>
    <name evidence="10" type="ORF">C7378_2689</name>
</gene>
<feature type="coiled-coil region" evidence="6">
    <location>
        <begin position="192"/>
        <end position="249"/>
    </location>
</feature>
<proteinExistence type="predicted"/>
<keyword evidence="5 8" id="KW-0472">Membrane</keyword>
<protein>
    <submittedName>
        <fullName evidence="10">Uncharacterized protein involved in exopolysaccharide biosynthesis</fullName>
    </submittedName>
</protein>
<dbReference type="AlphaFoldDB" id="A0A4R1L4L2"/>
<dbReference type="GO" id="GO:0005886">
    <property type="term" value="C:plasma membrane"/>
    <property type="evidence" value="ECO:0007669"/>
    <property type="project" value="UniProtKB-SubCell"/>
</dbReference>
<evidence type="ECO:0000313" key="10">
    <source>
        <dbReference type="EMBL" id="TCK72057.1"/>
    </source>
</evidence>
<feature type="transmembrane region" description="Helical" evidence="8">
    <location>
        <begin position="30"/>
        <end position="49"/>
    </location>
</feature>
<evidence type="ECO:0000256" key="6">
    <source>
        <dbReference type="SAM" id="Coils"/>
    </source>
</evidence>
<name>A0A4R1L4L2_9BACT</name>
<dbReference type="OrthoDB" id="112918at2"/>
<dbReference type="RefSeq" id="WP_131997556.1">
    <property type="nucleotide sequence ID" value="NZ_SMGK01000004.1"/>
</dbReference>
<accession>A0A4R1L4L2</accession>
<keyword evidence="4 8" id="KW-1133">Transmembrane helix</keyword>
<evidence type="ECO:0000256" key="8">
    <source>
        <dbReference type="SAM" id="Phobius"/>
    </source>
</evidence>
<feature type="coiled-coil region" evidence="6">
    <location>
        <begin position="345"/>
        <end position="410"/>
    </location>
</feature>
<evidence type="ECO:0000256" key="2">
    <source>
        <dbReference type="ARBA" id="ARBA00022475"/>
    </source>
</evidence>
<dbReference type="EMBL" id="SMGK01000004">
    <property type="protein sequence ID" value="TCK72057.1"/>
    <property type="molecule type" value="Genomic_DNA"/>
</dbReference>
<dbReference type="InterPro" id="IPR003856">
    <property type="entry name" value="LPS_length_determ_N"/>
</dbReference>
<organism evidence="10 11">
    <name type="scientific">Acidipila rosea</name>
    <dbReference type="NCBI Taxonomy" id="768535"/>
    <lineage>
        <taxon>Bacteria</taxon>
        <taxon>Pseudomonadati</taxon>
        <taxon>Acidobacteriota</taxon>
        <taxon>Terriglobia</taxon>
        <taxon>Terriglobales</taxon>
        <taxon>Acidobacteriaceae</taxon>
        <taxon>Acidipila</taxon>
    </lineage>
</organism>
<keyword evidence="3 8" id="KW-0812">Transmembrane</keyword>
<reference evidence="10 11" key="1">
    <citation type="submission" date="2019-03" db="EMBL/GenBank/DDBJ databases">
        <title>Genomic Encyclopedia of Type Strains, Phase IV (KMG-IV): sequencing the most valuable type-strain genomes for metagenomic binning, comparative biology and taxonomic classification.</title>
        <authorList>
            <person name="Goeker M."/>
        </authorList>
    </citation>
    <scope>NUCLEOTIDE SEQUENCE [LARGE SCALE GENOMIC DNA]</scope>
    <source>
        <strain evidence="10 11">DSM 103428</strain>
    </source>
</reference>
<comment type="caution">
    <text evidence="10">The sequence shown here is derived from an EMBL/GenBank/DDBJ whole genome shotgun (WGS) entry which is preliminary data.</text>
</comment>
<keyword evidence="2" id="KW-1003">Cell membrane</keyword>
<feature type="domain" description="Polysaccharide chain length determinant N-terminal" evidence="9">
    <location>
        <begin position="17"/>
        <end position="107"/>
    </location>
</feature>
<dbReference type="Proteomes" id="UP000295210">
    <property type="component" value="Unassembled WGS sequence"/>
</dbReference>
<keyword evidence="6" id="KW-0175">Coiled coil</keyword>
<dbReference type="GO" id="GO:0004713">
    <property type="term" value="F:protein tyrosine kinase activity"/>
    <property type="evidence" value="ECO:0007669"/>
    <property type="project" value="TreeGrafter"/>
</dbReference>
<evidence type="ECO:0000256" key="7">
    <source>
        <dbReference type="SAM" id="MobiDB-lite"/>
    </source>
</evidence>
<feature type="region of interest" description="Disordered" evidence="7">
    <location>
        <begin position="487"/>
        <end position="532"/>
    </location>
</feature>
<evidence type="ECO:0000313" key="11">
    <source>
        <dbReference type="Proteomes" id="UP000295210"/>
    </source>
</evidence>
<dbReference type="Pfam" id="PF02706">
    <property type="entry name" value="Wzz"/>
    <property type="match status" value="1"/>
</dbReference>
<keyword evidence="11" id="KW-1185">Reference proteome</keyword>
<evidence type="ECO:0000256" key="5">
    <source>
        <dbReference type="ARBA" id="ARBA00023136"/>
    </source>
</evidence>
<dbReference type="InterPro" id="IPR050445">
    <property type="entry name" value="Bact_polysacc_biosynth/exp"/>
</dbReference>
<evidence type="ECO:0000256" key="4">
    <source>
        <dbReference type="ARBA" id="ARBA00022989"/>
    </source>
</evidence>
<evidence type="ECO:0000256" key="1">
    <source>
        <dbReference type="ARBA" id="ARBA00004651"/>
    </source>
</evidence>
<sequence length="532" mass="59003">MQLQNIPRIGDSNEGSVRPLVESVFRYGRLWIAVVALTIAVTVAFVLLIPKQYESEMSILVQNARSNYQITPQRTTSTIDVNGITEEQINSEIQVLRSRTLADEVVDPQWSTKAIDGMSPAALKAHERAVGEFTKNLSVDMVRKSNVIHVAYTARSPKVATATLDRLLAAFLAKQRDIGHPPGTYKFFASEANRYKGELDVAQQQLAQYQQDHQLVSLPDREQTLDRQIADAEGQLRSTDAQLGEMTQRLNAETAELKHVPARQQTQERIAQNDYSVGQLNTMLAVLENKRTTLLTKFTPTDRLVLETDKQIADTKAALSNAERLRSQQRSSDVNPVWEQVTGAIEQNVAERQALKAQHSELTKQISQLQSTLAGIEGSTVAFTTLHQKVAELTNNYQLYAQKRDEARMADAMDADKLLNVAVAQAPTFSIMPSRPKPVLDVALGSFTAIFLASFMVFFAEMGRSTIATPRELDAVSRYPLLATVPNLPQSDDVPTREGEPASSTRLAISHAHVESTLRPVYERSRKGPKAS</sequence>
<comment type="subcellular location">
    <subcellularLocation>
        <location evidence="1">Cell membrane</location>
        <topology evidence="1">Multi-pass membrane protein</topology>
    </subcellularLocation>
</comment>
<feature type="transmembrane region" description="Helical" evidence="8">
    <location>
        <begin position="439"/>
        <end position="460"/>
    </location>
</feature>
<evidence type="ECO:0000256" key="3">
    <source>
        <dbReference type="ARBA" id="ARBA00022692"/>
    </source>
</evidence>
<dbReference type="PANTHER" id="PTHR32309">
    <property type="entry name" value="TYROSINE-PROTEIN KINASE"/>
    <property type="match status" value="1"/>
</dbReference>
<evidence type="ECO:0000259" key="9">
    <source>
        <dbReference type="Pfam" id="PF02706"/>
    </source>
</evidence>
<dbReference type="PANTHER" id="PTHR32309:SF13">
    <property type="entry name" value="FERRIC ENTEROBACTIN TRANSPORT PROTEIN FEPE"/>
    <property type="match status" value="1"/>
</dbReference>